<feature type="region of interest" description="Disordered" evidence="1">
    <location>
        <begin position="1"/>
        <end position="41"/>
    </location>
</feature>
<dbReference type="AlphaFoldDB" id="Q2NC97"/>
<name>Q2NC97_ERYLH</name>
<dbReference type="KEGG" id="eli:ELI_03010"/>
<evidence type="ECO:0000313" key="2">
    <source>
        <dbReference type="EMBL" id="ABC62694.1"/>
    </source>
</evidence>
<reference evidence="3" key="1">
    <citation type="journal article" date="2009" name="J. Bacteriol.">
        <title>Complete genome sequence of Erythrobacter litoralis HTCC2594.</title>
        <authorList>
            <person name="Oh H.M."/>
            <person name="Giovannoni S.J."/>
            <person name="Ferriera S."/>
            <person name="Johnson J."/>
            <person name="Cho J.C."/>
        </authorList>
    </citation>
    <scope>NUCLEOTIDE SEQUENCE [LARGE SCALE GENOMIC DNA]</scope>
    <source>
        <strain evidence="3">HTCC2594</strain>
    </source>
</reference>
<feature type="compositionally biased region" description="Basic and acidic residues" evidence="1">
    <location>
        <begin position="9"/>
        <end position="20"/>
    </location>
</feature>
<proteinExistence type="predicted"/>
<protein>
    <submittedName>
        <fullName evidence="2">Uncharacterized protein</fullName>
    </submittedName>
</protein>
<keyword evidence="3" id="KW-1185">Reference proteome</keyword>
<gene>
    <name evidence="2" type="ordered locus">ELI_03010</name>
</gene>
<dbReference type="Proteomes" id="UP000008808">
    <property type="component" value="Chromosome"/>
</dbReference>
<dbReference type="HOGENOM" id="CLU_3269806_0_0_5"/>
<dbReference type="EMBL" id="CP000157">
    <property type="protein sequence ID" value="ABC62694.1"/>
    <property type="molecule type" value="Genomic_DNA"/>
</dbReference>
<organism evidence="2 3">
    <name type="scientific">Erythrobacter litoralis (strain HTCC2594)</name>
    <dbReference type="NCBI Taxonomy" id="314225"/>
    <lineage>
        <taxon>Bacteria</taxon>
        <taxon>Pseudomonadati</taxon>
        <taxon>Pseudomonadota</taxon>
        <taxon>Alphaproteobacteria</taxon>
        <taxon>Sphingomonadales</taxon>
        <taxon>Erythrobacteraceae</taxon>
        <taxon>Erythrobacter/Porphyrobacter group</taxon>
        <taxon>Erythrobacter</taxon>
    </lineage>
</organism>
<dbReference type="STRING" id="314225.ELI_03010"/>
<accession>Q2NC97</accession>
<evidence type="ECO:0000256" key="1">
    <source>
        <dbReference type="SAM" id="MobiDB-lite"/>
    </source>
</evidence>
<sequence>MGIAAPNIDGERQEDQEIGRWVRNQGERAVAPKTPQRRAIA</sequence>
<evidence type="ECO:0000313" key="3">
    <source>
        <dbReference type="Proteomes" id="UP000008808"/>
    </source>
</evidence>